<protein>
    <submittedName>
        <fullName evidence="4">NAD(P)-binding protein</fullName>
    </submittedName>
</protein>
<reference evidence="4" key="1">
    <citation type="journal article" date="2020" name="Stud. Mycol.">
        <title>101 Dothideomycetes genomes: a test case for predicting lifestyles and emergence of pathogens.</title>
        <authorList>
            <person name="Haridas S."/>
            <person name="Albert R."/>
            <person name="Binder M."/>
            <person name="Bloem J."/>
            <person name="Labutti K."/>
            <person name="Salamov A."/>
            <person name="Andreopoulos B."/>
            <person name="Baker S."/>
            <person name="Barry K."/>
            <person name="Bills G."/>
            <person name="Bluhm B."/>
            <person name="Cannon C."/>
            <person name="Castanera R."/>
            <person name="Culley D."/>
            <person name="Daum C."/>
            <person name="Ezra D."/>
            <person name="Gonzalez J."/>
            <person name="Henrissat B."/>
            <person name="Kuo A."/>
            <person name="Liang C."/>
            <person name="Lipzen A."/>
            <person name="Lutzoni F."/>
            <person name="Magnuson J."/>
            <person name="Mondo S."/>
            <person name="Nolan M."/>
            <person name="Ohm R."/>
            <person name="Pangilinan J."/>
            <person name="Park H.-J."/>
            <person name="Ramirez L."/>
            <person name="Alfaro M."/>
            <person name="Sun H."/>
            <person name="Tritt A."/>
            <person name="Yoshinaga Y."/>
            <person name="Zwiers L.-H."/>
            <person name="Turgeon B."/>
            <person name="Goodwin S."/>
            <person name="Spatafora J."/>
            <person name="Crous P."/>
            <person name="Grigoriev I."/>
        </authorList>
    </citation>
    <scope>NUCLEOTIDE SEQUENCE</scope>
    <source>
        <strain evidence="4">CBS 113979</strain>
    </source>
</reference>
<evidence type="ECO:0000256" key="3">
    <source>
        <dbReference type="ARBA" id="ARBA00023002"/>
    </source>
</evidence>
<name>A0A6G1H2N5_9PEZI</name>
<evidence type="ECO:0000256" key="1">
    <source>
        <dbReference type="ARBA" id="ARBA00006484"/>
    </source>
</evidence>
<accession>A0A6G1H2N5</accession>
<comment type="similarity">
    <text evidence="1">Belongs to the short-chain dehydrogenases/reductases (SDR) family.</text>
</comment>
<dbReference type="PRINTS" id="PR00080">
    <property type="entry name" value="SDRFAMILY"/>
</dbReference>
<keyword evidence="2" id="KW-0521">NADP</keyword>
<dbReference type="OrthoDB" id="1669814at2759"/>
<dbReference type="InterPro" id="IPR036291">
    <property type="entry name" value="NAD(P)-bd_dom_sf"/>
</dbReference>
<keyword evidence="3" id="KW-0560">Oxidoreductase</keyword>
<evidence type="ECO:0000256" key="2">
    <source>
        <dbReference type="ARBA" id="ARBA00022857"/>
    </source>
</evidence>
<dbReference type="InterPro" id="IPR002347">
    <property type="entry name" value="SDR_fam"/>
</dbReference>
<dbReference type="SUPFAM" id="SSF51735">
    <property type="entry name" value="NAD(P)-binding Rossmann-fold domains"/>
    <property type="match status" value="1"/>
</dbReference>
<dbReference type="Pfam" id="PF13561">
    <property type="entry name" value="adh_short_C2"/>
    <property type="match status" value="1"/>
</dbReference>
<dbReference type="CDD" id="cd05233">
    <property type="entry name" value="SDR_c"/>
    <property type="match status" value="1"/>
</dbReference>
<proteinExistence type="inferred from homology"/>
<dbReference type="PRINTS" id="PR00081">
    <property type="entry name" value="GDHRDH"/>
</dbReference>
<sequence>MSTFQDKVICITGGASGIGLATAKLLSSRGAKVSLADVQEGALSTAADSIKSAGNANVLTTVVDVRDNASVEKWIKNTIDTFGKIDGAANLAGVCKSYPEKGVRNEDDANWDFMIAVNLTGLMHCMRAQLKHMKSGSSIVNAASILGIQGGAFTAAYSASKHGVNGLTRSCAKEVGKDGIRVNSIAPGYIDTPMLRTEAVREGKQPQRSGGAESVALGRMGQPEEVAGLIAFLLSDDASFITGACHSIDGGWNC</sequence>
<dbReference type="Gene3D" id="3.40.50.720">
    <property type="entry name" value="NAD(P)-binding Rossmann-like Domain"/>
    <property type="match status" value="1"/>
</dbReference>
<dbReference type="AlphaFoldDB" id="A0A6G1H2N5"/>
<dbReference type="GO" id="GO:0016491">
    <property type="term" value="F:oxidoreductase activity"/>
    <property type="evidence" value="ECO:0007669"/>
    <property type="project" value="UniProtKB-KW"/>
</dbReference>
<organism evidence="4 5">
    <name type="scientific">Aulographum hederae CBS 113979</name>
    <dbReference type="NCBI Taxonomy" id="1176131"/>
    <lineage>
        <taxon>Eukaryota</taxon>
        <taxon>Fungi</taxon>
        <taxon>Dikarya</taxon>
        <taxon>Ascomycota</taxon>
        <taxon>Pezizomycotina</taxon>
        <taxon>Dothideomycetes</taxon>
        <taxon>Pleosporomycetidae</taxon>
        <taxon>Aulographales</taxon>
        <taxon>Aulographaceae</taxon>
    </lineage>
</organism>
<gene>
    <name evidence="4" type="ORF">K402DRAFT_376052</name>
</gene>
<dbReference type="PANTHER" id="PTHR24321:SF8">
    <property type="entry name" value="ESTRADIOL 17-BETA-DEHYDROGENASE 8-RELATED"/>
    <property type="match status" value="1"/>
</dbReference>
<dbReference type="FunFam" id="3.40.50.720:FF:000084">
    <property type="entry name" value="Short-chain dehydrogenase reductase"/>
    <property type="match status" value="1"/>
</dbReference>
<dbReference type="EMBL" id="ML977153">
    <property type="protein sequence ID" value="KAF1987324.1"/>
    <property type="molecule type" value="Genomic_DNA"/>
</dbReference>
<dbReference type="Proteomes" id="UP000800041">
    <property type="component" value="Unassembled WGS sequence"/>
</dbReference>
<dbReference type="PANTHER" id="PTHR24321">
    <property type="entry name" value="DEHYDROGENASES, SHORT CHAIN"/>
    <property type="match status" value="1"/>
</dbReference>
<keyword evidence="5" id="KW-1185">Reference proteome</keyword>
<evidence type="ECO:0000313" key="5">
    <source>
        <dbReference type="Proteomes" id="UP000800041"/>
    </source>
</evidence>
<evidence type="ECO:0000313" key="4">
    <source>
        <dbReference type="EMBL" id="KAF1987324.1"/>
    </source>
</evidence>